<dbReference type="EMBL" id="CP003362">
    <property type="protein sequence ID" value="AGB49092.1"/>
    <property type="molecule type" value="Genomic_DNA"/>
</dbReference>
<dbReference type="RefSeq" id="WP_015324259.1">
    <property type="nucleotide sequence ID" value="NC_019977.1"/>
</dbReference>
<dbReference type="HOGENOM" id="CLU_071482_0_0_2"/>
<keyword evidence="1" id="KW-0812">Transmembrane</keyword>
<organism evidence="3 4">
    <name type="scientific">Methanomethylovorans hollandica (strain DSM 15978 / NBRC 107637 / DMS1)</name>
    <dbReference type="NCBI Taxonomy" id="867904"/>
    <lineage>
        <taxon>Archaea</taxon>
        <taxon>Methanobacteriati</taxon>
        <taxon>Methanobacteriota</taxon>
        <taxon>Stenosarchaea group</taxon>
        <taxon>Methanomicrobia</taxon>
        <taxon>Methanosarcinales</taxon>
        <taxon>Methanosarcinaceae</taxon>
        <taxon>Methanomethylovorans</taxon>
    </lineage>
</organism>
<dbReference type="GO" id="GO:0080120">
    <property type="term" value="P:CAAX-box protein maturation"/>
    <property type="evidence" value="ECO:0007669"/>
    <property type="project" value="UniProtKB-ARBA"/>
</dbReference>
<dbReference type="GeneID" id="14408223"/>
<dbReference type="Proteomes" id="UP000010866">
    <property type="component" value="Chromosome"/>
</dbReference>
<feature type="transmembrane region" description="Helical" evidence="1">
    <location>
        <begin position="169"/>
        <end position="190"/>
    </location>
</feature>
<sequence length="277" mass="31021">MQDSEKYDHGKWQEHDFSRLTTRSALLVLLTILLIVFAEILMFSGILGAAILLHTLLLIVVSIGTVSIKDKYVAWALQALMLLPLLRLINFSMPVFSEMVLYRYFYIYVPLFIPIFLIIRHQSFSSVQLGLSFKKFLLYLPLSLVIGLLIAELEYFIYPAVPLVPDTSFYNMMDVFLIMIFCVGLVEELVFRSILQTRLEGVFGPAIGLIATSLLFGIMSSTHGIGPGIIFASLVGLILGYMFIKTRSLPFVALTHGIVNVFLFSIIPLLGPGLGIF</sequence>
<dbReference type="STRING" id="867904.Metho_0849"/>
<feature type="transmembrane region" description="Helical" evidence="1">
    <location>
        <begin position="202"/>
        <end position="219"/>
    </location>
</feature>
<dbReference type="KEGG" id="mhz:Metho_0849"/>
<proteinExistence type="predicted"/>
<keyword evidence="3" id="KW-0378">Hydrolase</keyword>
<dbReference type="Pfam" id="PF02517">
    <property type="entry name" value="Rce1-like"/>
    <property type="match status" value="1"/>
</dbReference>
<feature type="transmembrane region" description="Helical" evidence="1">
    <location>
        <begin position="105"/>
        <end position="124"/>
    </location>
</feature>
<accession>L0KUH7</accession>
<feature type="transmembrane region" description="Helical" evidence="1">
    <location>
        <begin position="225"/>
        <end position="244"/>
    </location>
</feature>
<feature type="transmembrane region" description="Helical" evidence="1">
    <location>
        <begin position="20"/>
        <end position="40"/>
    </location>
</feature>
<keyword evidence="1" id="KW-0472">Membrane</keyword>
<feature type="transmembrane region" description="Helical" evidence="1">
    <location>
        <begin position="73"/>
        <end position="93"/>
    </location>
</feature>
<dbReference type="OrthoDB" id="275779at2157"/>
<reference evidence="4" key="1">
    <citation type="submission" date="2012-02" db="EMBL/GenBank/DDBJ databases">
        <title>Complete sequence of chromosome of Methanomethylovorans hollandica DSM 15978.</title>
        <authorList>
            <person name="Lucas S."/>
            <person name="Copeland A."/>
            <person name="Lapidus A."/>
            <person name="Glavina del Rio T."/>
            <person name="Dalin E."/>
            <person name="Tice H."/>
            <person name="Bruce D."/>
            <person name="Goodwin L."/>
            <person name="Pitluck S."/>
            <person name="Peters L."/>
            <person name="Mikhailova N."/>
            <person name="Held B."/>
            <person name="Kyrpides N."/>
            <person name="Mavromatis K."/>
            <person name="Ivanova N."/>
            <person name="Brettin T."/>
            <person name="Detter J.C."/>
            <person name="Han C."/>
            <person name="Larimer F."/>
            <person name="Land M."/>
            <person name="Hauser L."/>
            <person name="Markowitz V."/>
            <person name="Cheng J.-F."/>
            <person name="Hugenholtz P."/>
            <person name="Woyke T."/>
            <person name="Wu D."/>
            <person name="Spring S."/>
            <person name="Schroeder M."/>
            <person name="Brambilla E."/>
            <person name="Klenk H.-P."/>
            <person name="Eisen J.A."/>
        </authorList>
    </citation>
    <scope>NUCLEOTIDE SEQUENCE [LARGE SCALE GENOMIC DNA]</scope>
    <source>
        <strain evidence="4">DSM 15978 / NBRC 107637 / DMS1</strain>
    </source>
</reference>
<keyword evidence="3" id="KW-0645">Protease</keyword>
<dbReference type="GO" id="GO:0004175">
    <property type="term" value="F:endopeptidase activity"/>
    <property type="evidence" value="ECO:0007669"/>
    <property type="project" value="UniProtKB-ARBA"/>
</dbReference>
<keyword evidence="4" id="KW-1185">Reference proteome</keyword>
<evidence type="ECO:0000313" key="3">
    <source>
        <dbReference type="EMBL" id="AGB49092.1"/>
    </source>
</evidence>
<dbReference type="AlphaFoldDB" id="L0KUH7"/>
<protein>
    <submittedName>
        <fullName evidence="3">CAAX amino terminal protease family</fullName>
    </submittedName>
</protein>
<feature type="domain" description="CAAX prenyl protease 2/Lysostaphin resistance protein A-like" evidence="2">
    <location>
        <begin position="175"/>
        <end position="262"/>
    </location>
</feature>
<evidence type="ECO:0000313" key="4">
    <source>
        <dbReference type="Proteomes" id="UP000010866"/>
    </source>
</evidence>
<name>L0KUH7_METHD</name>
<dbReference type="GO" id="GO:0006508">
    <property type="term" value="P:proteolysis"/>
    <property type="evidence" value="ECO:0007669"/>
    <property type="project" value="UniProtKB-KW"/>
</dbReference>
<evidence type="ECO:0000256" key="1">
    <source>
        <dbReference type="SAM" id="Phobius"/>
    </source>
</evidence>
<dbReference type="InterPro" id="IPR003675">
    <property type="entry name" value="Rce1/LyrA-like_dom"/>
</dbReference>
<keyword evidence="1" id="KW-1133">Transmembrane helix</keyword>
<gene>
    <name evidence="3" type="ordered locus">Metho_0849</name>
</gene>
<feature type="transmembrane region" description="Helical" evidence="1">
    <location>
        <begin position="251"/>
        <end position="271"/>
    </location>
</feature>
<feature type="transmembrane region" description="Helical" evidence="1">
    <location>
        <begin position="46"/>
        <end position="66"/>
    </location>
</feature>
<evidence type="ECO:0000259" key="2">
    <source>
        <dbReference type="Pfam" id="PF02517"/>
    </source>
</evidence>
<feature type="transmembrane region" description="Helical" evidence="1">
    <location>
        <begin position="136"/>
        <end position="157"/>
    </location>
</feature>